<dbReference type="GO" id="GO:0015629">
    <property type="term" value="C:actin cytoskeleton"/>
    <property type="evidence" value="ECO:0007669"/>
    <property type="project" value="InterPro"/>
</dbReference>
<dbReference type="EMBL" id="BDIP01000237">
    <property type="protein sequence ID" value="GIQ80767.1"/>
    <property type="molecule type" value="Genomic_DNA"/>
</dbReference>
<sequence>MSDGMCSNSIKDEMTSRLEEGRDLNSQQYYQTVPSMSGIEIDAECLRIYEEQKMRHQYVWTVYRINPEMTLVVPVAQGGPDATFEDFCKELPEEDCRFAVYDAEYTDNDGNSRKRLCFVMWNPDNARVRSKMIYSATQRGFLQNLTGVDTIFQATDAGDLVYADLAAKCKK</sequence>
<protein>
    <submittedName>
        <fullName evidence="4">ADF/Cofilin/Destrin</fullName>
    </submittedName>
</protein>
<evidence type="ECO:0000313" key="5">
    <source>
        <dbReference type="Proteomes" id="UP000265618"/>
    </source>
</evidence>
<dbReference type="InterPro" id="IPR002108">
    <property type="entry name" value="ADF-H"/>
</dbReference>
<dbReference type="SUPFAM" id="SSF55753">
    <property type="entry name" value="Actin depolymerizing proteins"/>
    <property type="match status" value="1"/>
</dbReference>
<dbReference type="OrthoDB" id="10249245at2759"/>
<dbReference type="Pfam" id="PF00241">
    <property type="entry name" value="Cofilin_ADF"/>
    <property type="match status" value="1"/>
</dbReference>
<reference evidence="4 5" key="1">
    <citation type="journal article" date="2018" name="PLoS ONE">
        <title>The draft genome of Kipferlia bialata reveals reductive genome evolution in fornicate parasites.</title>
        <authorList>
            <person name="Tanifuji G."/>
            <person name="Takabayashi S."/>
            <person name="Kume K."/>
            <person name="Takagi M."/>
            <person name="Nakayama T."/>
            <person name="Kamikawa R."/>
            <person name="Inagaki Y."/>
            <person name="Hashimoto T."/>
        </authorList>
    </citation>
    <scope>NUCLEOTIDE SEQUENCE [LARGE SCALE GENOMIC DNA]</scope>
    <source>
        <strain evidence="4">NY0173</strain>
    </source>
</reference>
<comment type="similarity">
    <text evidence="1">Belongs to the actin-binding proteins ADF family.</text>
</comment>
<dbReference type="PANTHER" id="PTHR11913">
    <property type="entry name" value="COFILIN-RELATED"/>
    <property type="match status" value="1"/>
</dbReference>
<dbReference type="PROSITE" id="PS51263">
    <property type="entry name" value="ADF_H"/>
    <property type="match status" value="1"/>
</dbReference>
<dbReference type="CDD" id="cd11286">
    <property type="entry name" value="ADF_cofilin_like"/>
    <property type="match status" value="1"/>
</dbReference>
<accession>A0A9K3CQW6</accession>
<dbReference type="GO" id="GO:0003779">
    <property type="term" value="F:actin binding"/>
    <property type="evidence" value="ECO:0007669"/>
    <property type="project" value="UniProtKB-KW"/>
</dbReference>
<gene>
    <name evidence="4" type="ORF">KIPB_001619</name>
</gene>
<dbReference type="InterPro" id="IPR017904">
    <property type="entry name" value="ADF/Cofilin"/>
</dbReference>
<dbReference type="AlphaFoldDB" id="A0A9K3CQW6"/>
<evidence type="ECO:0000259" key="3">
    <source>
        <dbReference type="PROSITE" id="PS51263"/>
    </source>
</evidence>
<dbReference type="Proteomes" id="UP000265618">
    <property type="component" value="Unassembled WGS sequence"/>
</dbReference>
<dbReference type="SMART" id="SM00102">
    <property type="entry name" value="ADF"/>
    <property type="match status" value="1"/>
</dbReference>
<evidence type="ECO:0000256" key="2">
    <source>
        <dbReference type="ARBA" id="ARBA00023203"/>
    </source>
</evidence>
<evidence type="ECO:0000256" key="1">
    <source>
        <dbReference type="ARBA" id="ARBA00006844"/>
    </source>
</evidence>
<evidence type="ECO:0000313" key="4">
    <source>
        <dbReference type="EMBL" id="GIQ80767.1"/>
    </source>
</evidence>
<organism evidence="4 5">
    <name type="scientific">Kipferlia bialata</name>
    <dbReference type="NCBI Taxonomy" id="797122"/>
    <lineage>
        <taxon>Eukaryota</taxon>
        <taxon>Metamonada</taxon>
        <taxon>Carpediemonas-like organisms</taxon>
        <taxon>Kipferlia</taxon>
    </lineage>
</organism>
<name>A0A9K3CQW6_9EUKA</name>
<keyword evidence="2" id="KW-0009">Actin-binding</keyword>
<dbReference type="Gene3D" id="3.40.20.10">
    <property type="entry name" value="Severin"/>
    <property type="match status" value="1"/>
</dbReference>
<proteinExistence type="inferred from homology"/>
<dbReference type="GO" id="GO:0030042">
    <property type="term" value="P:actin filament depolymerization"/>
    <property type="evidence" value="ECO:0007669"/>
    <property type="project" value="InterPro"/>
</dbReference>
<comment type="caution">
    <text evidence="4">The sequence shown here is derived from an EMBL/GenBank/DDBJ whole genome shotgun (WGS) entry which is preliminary data.</text>
</comment>
<feature type="domain" description="ADF-H" evidence="3">
    <location>
        <begin position="38"/>
        <end position="170"/>
    </location>
</feature>
<dbReference type="InterPro" id="IPR029006">
    <property type="entry name" value="ADF-H/Gelsolin-like_dom_sf"/>
</dbReference>
<keyword evidence="5" id="KW-1185">Reference proteome</keyword>